<dbReference type="RefSeq" id="XP_006564626.1">
    <property type="nucleotide sequence ID" value="XM_006564563.2"/>
</dbReference>
<name>A0A7M7GZ94_APIME</name>
<dbReference type="OrthoDB" id="6162705at2759"/>
<proteinExistence type="predicted"/>
<dbReference type="GeneID" id="552003"/>
<evidence type="ECO:0000313" key="2">
    <source>
        <dbReference type="Proteomes" id="UP000005203"/>
    </source>
</evidence>
<dbReference type="Proteomes" id="UP000005203">
    <property type="component" value="Linkage group LG8"/>
</dbReference>
<accession>A0A8B6Z013</accession>
<dbReference type="AlphaFoldDB" id="A0A7M7GZ94"/>
<accession>A0A7M7GZ94</accession>
<evidence type="ECO:0000313" key="1">
    <source>
        <dbReference type="EnsemblMetazoa" id="XP_006564626"/>
    </source>
</evidence>
<gene>
    <name evidence="3" type="primary">LOC552003</name>
</gene>
<dbReference type="KEGG" id="ame:552003"/>
<reference evidence="1" key="1">
    <citation type="submission" date="2021-01" db="UniProtKB">
        <authorList>
            <consortium name="EnsemblMetazoa"/>
        </authorList>
    </citation>
    <scope>IDENTIFICATION</scope>
    <source>
        <strain evidence="1">DH4</strain>
    </source>
</reference>
<sequence length="295" mass="34221">MLRSICIIKSTYNRNDLKSIECRIKIYHYFERKMAKKVDGSDVNFCNEEQNTDLYKIEKMATDIEESDTDDHERPAPPKRQCTRLKATETIWDMEKSSNGKKMEQIQETENVEYDDVEKQAREKLKRWQACQVAKGYVDNTINKVLENYIMGTSSSYSLEESRFQLFRGNDMEDTAVMMAIRNHGLVQSAELVSQSNAFYSDKAPGYWTNNEYTDLHCFYPANHKPDSGNFENSVATTSTNSLRLNDSKNAEEYNRFDWDLDKIDENDQQENFLERAVAEAIKKKGLSALSVDYG</sequence>
<evidence type="ECO:0000313" key="3">
    <source>
        <dbReference type="RefSeq" id="XP_006564626.1"/>
    </source>
</evidence>
<protein>
    <submittedName>
        <fullName evidence="3">Uncharacterized protein LOC552003 isoform X1</fullName>
    </submittedName>
</protein>
<dbReference type="EnsemblMetazoa" id="XM_006564563">
    <property type="protein sequence ID" value="XP_006564626"/>
    <property type="gene ID" value="LOC552003"/>
</dbReference>
<organism evidence="1">
    <name type="scientific">Apis mellifera</name>
    <name type="common">Honeybee</name>
    <dbReference type="NCBI Taxonomy" id="7460"/>
    <lineage>
        <taxon>Eukaryota</taxon>
        <taxon>Metazoa</taxon>
        <taxon>Ecdysozoa</taxon>
        <taxon>Arthropoda</taxon>
        <taxon>Hexapoda</taxon>
        <taxon>Insecta</taxon>
        <taxon>Pterygota</taxon>
        <taxon>Neoptera</taxon>
        <taxon>Endopterygota</taxon>
        <taxon>Hymenoptera</taxon>
        <taxon>Apocrita</taxon>
        <taxon>Aculeata</taxon>
        <taxon>Apoidea</taxon>
        <taxon>Anthophila</taxon>
        <taxon>Apidae</taxon>
        <taxon>Apis</taxon>
    </lineage>
</organism>
<reference evidence="3" key="2">
    <citation type="submission" date="2025-04" db="UniProtKB">
        <authorList>
            <consortium name="RefSeq"/>
        </authorList>
    </citation>
    <scope>IDENTIFICATION</scope>
    <source>
        <strain evidence="3">DH4</strain>
        <tissue evidence="3">Whole body</tissue>
    </source>
</reference>
<keyword evidence="2" id="KW-1185">Reference proteome</keyword>